<dbReference type="PANTHER" id="PTHR46585">
    <property type="entry name" value="INTEGRASE CORE DOMAIN CONTAINING PROTEIN"/>
    <property type="match status" value="1"/>
</dbReference>
<comment type="caution">
    <text evidence="3">The sequence shown here is derived from an EMBL/GenBank/DDBJ whole genome shotgun (WGS) entry which is preliminary data.</text>
</comment>
<dbReference type="EMBL" id="VSWD01000004">
    <property type="protein sequence ID" value="KAK3104390.1"/>
    <property type="molecule type" value="Genomic_DNA"/>
</dbReference>
<proteinExistence type="predicted"/>
<dbReference type="GO" id="GO:0003676">
    <property type="term" value="F:nucleic acid binding"/>
    <property type="evidence" value="ECO:0007669"/>
    <property type="project" value="InterPro"/>
</dbReference>
<dbReference type="SUPFAM" id="SSF53098">
    <property type="entry name" value="Ribonuclease H-like"/>
    <property type="match status" value="1"/>
</dbReference>
<organism evidence="3 4">
    <name type="scientific">Pinctada imbricata</name>
    <name type="common">Atlantic pearl-oyster</name>
    <name type="synonym">Pinctada martensii</name>
    <dbReference type="NCBI Taxonomy" id="66713"/>
    <lineage>
        <taxon>Eukaryota</taxon>
        <taxon>Metazoa</taxon>
        <taxon>Spiralia</taxon>
        <taxon>Lophotrochozoa</taxon>
        <taxon>Mollusca</taxon>
        <taxon>Bivalvia</taxon>
        <taxon>Autobranchia</taxon>
        <taxon>Pteriomorphia</taxon>
        <taxon>Pterioida</taxon>
        <taxon>Pterioidea</taxon>
        <taxon>Pteriidae</taxon>
        <taxon>Pinctada</taxon>
    </lineage>
</organism>
<dbReference type="InterPro" id="IPR016197">
    <property type="entry name" value="Chromo-like_dom_sf"/>
</dbReference>
<evidence type="ECO:0000259" key="1">
    <source>
        <dbReference type="PROSITE" id="PS50013"/>
    </source>
</evidence>
<dbReference type="InterPro" id="IPR023780">
    <property type="entry name" value="Chromo_domain"/>
</dbReference>
<dbReference type="PROSITE" id="PS50994">
    <property type="entry name" value="INTEGRASE"/>
    <property type="match status" value="1"/>
</dbReference>
<evidence type="ECO:0008006" key="5">
    <source>
        <dbReference type="Google" id="ProtNLM"/>
    </source>
</evidence>
<evidence type="ECO:0000313" key="3">
    <source>
        <dbReference type="EMBL" id="KAK3104390.1"/>
    </source>
</evidence>
<protein>
    <recommendedName>
        <fullName evidence="5">Integrase catalytic domain-containing protein</fullName>
    </recommendedName>
</protein>
<dbReference type="InterPro" id="IPR036397">
    <property type="entry name" value="RNaseH_sf"/>
</dbReference>
<feature type="domain" description="Integrase catalytic" evidence="2">
    <location>
        <begin position="67"/>
        <end position="228"/>
    </location>
</feature>
<dbReference type="CDD" id="cd00024">
    <property type="entry name" value="CD_CSD"/>
    <property type="match status" value="1"/>
</dbReference>
<name>A0AA88YGJ9_PINIB</name>
<dbReference type="Gene3D" id="3.30.420.10">
    <property type="entry name" value="Ribonuclease H-like superfamily/Ribonuclease H"/>
    <property type="match status" value="1"/>
</dbReference>
<evidence type="ECO:0000259" key="2">
    <source>
        <dbReference type="PROSITE" id="PS50994"/>
    </source>
</evidence>
<dbReference type="PANTHER" id="PTHR46585:SF1">
    <property type="entry name" value="CHROMO DOMAIN-CONTAINING PROTEIN"/>
    <property type="match status" value="1"/>
</dbReference>
<feature type="domain" description="Chromo" evidence="1">
    <location>
        <begin position="332"/>
        <end position="372"/>
    </location>
</feature>
<dbReference type="PROSITE" id="PS50013">
    <property type="entry name" value="CHROMO_2"/>
    <property type="match status" value="1"/>
</dbReference>
<gene>
    <name evidence="3" type="ORF">FSP39_000983</name>
</gene>
<dbReference type="GO" id="GO:0015074">
    <property type="term" value="P:DNA integration"/>
    <property type="evidence" value="ECO:0007669"/>
    <property type="project" value="InterPro"/>
</dbReference>
<sequence length="372" mass="44783">MEDYLKGIWYNPRHPASFAGPEKLYQVVKREGKYKIGLDKIKDFLQNQDGFSLQKRVRRRGFRRRRVVVQGIDYQWEADLADVQNISKFNDGINYLLVVVDVFSRFLWVRPLMNKKANTVLEAFKDILSGPRKPKTIRTDKGSEFTNRLLQQYFKKEGVKIFYALNETKANYAERYIQTLKKRLYRYFTHFQKYEYKDILQDMVQSINETPNRSLNGRTPTSVTKENEAEVRLDAYIARRKQDKSKKKSKKSRRTPYRFKIGDQVRITHLKRVFQREYDQTYTEEVFIVQDRRRSQEDIPIYKLKDMMDEPIQGSFYASELQKISKDENTVWRIEKIVKKRKYRGRKEALVRWLGWPQKFDSWVAQKDIKDI</sequence>
<dbReference type="InterPro" id="IPR000953">
    <property type="entry name" value="Chromo/chromo_shadow_dom"/>
</dbReference>
<dbReference type="Proteomes" id="UP001186944">
    <property type="component" value="Unassembled WGS sequence"/>
</dbReference>
<dbReference type="Gene3D" id="2.40.50.40">
    <property type="match status" value="1"/>
</dbReference>
<dbReference type="SUPFAM" id="SSF54160">
    <property type="entry name" value="Chromo domain-like"/>
    <property type="match status" value="1"/>
</dbReference>
<dbReference type="InterPro" id="IPR001584">
    <property type="entry name" value="Integrase_cat-core"/>
</dbReference>
<dbReference type="InterPro" id="IPR012337">
    <property type="entry name" value="RNaseH-like_sf"/>
</dbReference>
<reference evidence="3" key="1">
    <citation type="submission" date="2019-08" db="EMBL/GenBank/DDBJ databases">
        <title>The improved chromosome-level genome for the pearl oyster Pinctada fucata martensii using PacBio sequencing and Hi-C.</title>
        <authorList>
            <person name="Zheng Z."/>
        </authorList>
    </citation>
    <scope>NUCLEOTIDE SEQUENCE</scope>
    <source>
        <strain evidence="3">ZZ-2019</strain>
        <tissue evidence="3">Adductor muscle</tissue>
    </source>
</reference>
<dbReference type="Pfam" id="PF00665">
    <property type="entry name" value="rve"/>
    <property type="match status" value="1"/>
</dbReference>
<dbReference type="AlphaFoldDB" id="A0AA88YGJ9"/>
<dbReference type="Pfam" id="PF00385">
    <property type="entry name" value="Chromo"/>
    <property type="match status" value="1"/>
</dbReference>
<keyword evidence="4" id="KW-1185">Reference proteome</keyword>
<evidence type="ECO:0000313" key="4">
    <source>
        <dbReference type="Proteomes" id="UP001186944"/>
    </source>
</evidence>
<accession>A0AA88YGJ9</accession>